<evidence type="ECO:0000256" key="4">
    <source>
        <dbReference type="ARBA" id="ARBA00022759"/>
    </source>
</evidence>
<accession>A0A644XAH3</accession>
<dbReference type="GO" id="GO:0016787">
    <property type="term" value="F:hydrolase activity"/>
    <property type="evidence" value="ECO:0007669"/>
    <property type="project" value="UniProtKB-KW"/>
</dbReference>
<dbReference type="InterPro" id="IPR033114">
    <property type="entry name" value="HNH_CAS9"/>
</dbReference>
<keyword evidence="7" id="KW-0694">RNA-binding</keyword>
<keyword evidence="8" id="KW-0051">Antiviral defense</keyword>
<dbReference type="InterPro" id="IPR028629">
    <property type="entry name" value="Cas9"/>
</dbReference>
<dbReference type="EC" id="3.1.-.-" evidence="12"/>
<dbReference type="AlphaFoldDB" id="A0A644XAH3"/>
<evidence type="ECO:0000256" key="8">
    <source>
        <dbReference type="ARBA" id="ARBA00023118"/>
    </source>
</evidence>
<evidence type="ECO:0000256" key="5">
    <source>
        <dbReference type="ARBA" id="ARBA00022801"/>
    </source>
</evidence>
<dbReference type="GO" id="GO:0046872">
    <property type="term" value="F:metal ion binding"/>
    <property type="evidence" value="ECO:0007669"/>
    <property type="project" value="UniProtKB-KW"/>
</dbReference>
<keyword evidence="6" id="KW-0460">Magnesium</keyword>
<name>A0A644XAH3_9ZZZZ</name>
<evidence type="ECO:0000256" key="10">
    <source>
        <dbReference type="ARBA" id="ARBA00023211"/>
    </source>
</evidence>
<proteinExistence type="inferred from homology"/>
<organism evidence="12">
    <name type="scientific">bioreactor metagenome</name>
    <dbReference type="NCBI Taxonomy" id="1076179"/>
    <lineage>
        <taxon>unclassified sequences</taxon>
        <taxon>metagenomes</taxon>
        <taxon>ecological metagenomes</taxon>
    </lineage>
</organism>
<comment type="cofactor">
    <cofactor evidence="1">
        <name>Mg(2+)</name>
        <dbReference type="ChEBI" id="CHEBI:18420"/>
    </cofactor>
</comment>
<protein>
    <submittedName>
        <fullName evidence="12">CRISPR-associated endonuclease Cas9</fullName>
        <ecNumber evidence="12">3.1.-.-</ecNumber>
    </submittedName>
</protein>
<dbReference type="Gene3D" id="3.30.420.10">
    <property type="entry name" value="Ribonuclease H-like superfamily/Ribonuclease H"/>
    <property type="match status" value="2"/>
</dbReference>
<evidence type="ECO:0000256" key="1">
    <source>
        <dbReference type="ARBA" id="ARBA00001946"/>
    </source>
</evidence>
<keyword evidence="3" id="KW-0479">Metal-binding</keyword>
<keyword evidence="2" id="KW-0540">Nuclease</keyword>
<dbReference type="Pfam" id="PF13395">
    <property type="entry name" value="HNH_4"/>
    <property type="match status" value="1"/>
</dbReference>
<comment type="caution">
    <text evidence="12">The sequence shown here is derived from an EMBL/GenBank/DDBJ whole genome shotgun (WGS) entry which is preliminary data.</text>
</comment>
<evidence type="ECO:0000256" key="6">
    <source>
        <dbReference type="ARBA" id="ARBA00022842"/>
    </source>
</evidence>
<dbReference type="GO" id="GO:0003723">
    <property type="term" value="F:RNA binding"/>
    <property type="evidence" value="ECO:0007669"/>
    <property type="project" value="UniProtKB-KW"/>
</dbReference>
<evidence type="ECO:0000256" key="7">
    <source>
        <dbReference type="ARBA" id="ARBA00022884"/>
    </source>
</evidence>
<gene>
    <name evidence="12" type="primary">cas9_5</name>
    <name evidence="12" type="ORF">SDC9_59292</name>
</gene>
<sequence>MSKKVSRRYEEQAQEIRQRLGDRPYSIGLDLGVGSIGVAVAAYDLELQQPSDLVFVASRIFIPSTGAAERRQKRGQRNSLRHRANRLKFLWKLLAEEGLMLPFSDEDVPDPARLRFAEPLLHANPYALRLKGLKEQLTLSELGYALYHIANHRGSSSVRTFLDEEKSSDDKKLEELQQMTEQLAKEKGLSTFIEVLTAFNAEGLVGYRNTDALKTKGVPVPTRDIISKEIDVLLETQKQFYPGILTETYCERIVSAMLYENEKIVPEAGNCPYFPDEQKLPRCHFLNEERRLWEAINNARIKRPMQDNQAKRYQSEPFSEEQRAILFHHARGGNDITPKFVQKEFPELKTSVIVLQGKEKANQKIVGFRFKKLEDKPFWARLSNGQKDEFFSAWTNIPDDQRLKKVLIDSLSLSKEEAEDALKTISLIGDYGPIGKTATLLIMKYLEDGLTYTEAIERGMETGELQELSAWEEQAMLPYYGQILTGSTQALIGKYWHSAFKEKRDGEGFFKPHTNTEEEKYGRIANPVVHQTLNELRKLINELISILGSKPQEIVVELARELKVGAEKREDIIKQQAQREREAALMYSKYCVPNNLDKRFIERFRLLEDQNFQCPYCLKHISVAEVVNGNVDIDHIFPREDTADNSYGNKVVAHKDCNAFKGKRTPFAAFSNTHVWGSVMHYLDETPGMWAKRKKFEKNEEEYAKYLQSKGFVSRFETDNSYIAKAAKEYLRCLFDPNNLTAVGSLKGQETSTLRKAWNLQGIDSYLGSKHWSKTDDASPTERKNRNDNRHHGLDAIIALYCSRSLIKKINTMSAQGKRAIEIEEALPIPGFANDSTLTVEECRELFRKKIQSFLELNAYISFKTDNDTNGPLLKDTVYSILATNPKGDELVFVVKKKVKNIAVKTGGYDEIESAVQGRFTGKMAKWYSDELKFQVSQLQAKNAAMLQTYKESLAKAEELLLENNKALVEMGRKPLQVNEKAISKKALELVGGSYYLLSNNQRTKTFVVKEPSSQMKGFAFDTGSNLCLDFYHDAQGKLCGEIIRKVNAMNPSYTPEYRKQGFELYVRLYQGDVCELKAAEYSENELSNFEKTTMVRVPNAKFGRTLVVINTFTETASGFQIFFSNLAKSKRGQDASFTLSTIKNYDVRKVQLSPAGLVRYVSPLLADKALNEEA</sequence>
<keyword evidence="5 12" id="KW-0378">Hydrolase</keyword>
<dbReference type="InterPro" id="IPR036397">
    <property type="entry name" value="RNaseH_sf"/>
</dbReference>
<dbReference type="PROSITE" id="PS51749">
    <property type="entry name" value="HNH_CAS9"/>
    <property type="match status" value="1"/>
</dbReference>
<dbReference type="InterPro" id="IPR041383">
    <property type="entry name" value="RuvC_III"/>
</dbReference>
<reference evidence="12" key="1">
    <citation type="submission" date="2019-08" db="EMBL/GenBank/DDBJ databases">
        <authorList>
            <person name="Kucharzyk K."/>
            <person name="Murdoch R.W."/>
            <person name="Higgins S."/>
            <person name="Loffler F."/>
        </authorList>
    </citation>
    <scope>NUCLEOTIDE SEQUENCE</scope>
</reference>
<keyword evidence="9" id="KW-0238">DNA-binding</keyword>
<dbReference type="HAMAP" id="MF_01480">
    <property type="entry name" value="Cas9"/>
    <property type="match status" value="1"/>
</dbReference>
<evidence type="ECO:0000313" key="12">
    <source>
        <dbReference type="EMBL" id="MPM12937.1"/>
    </source>
</evidence>
<dbReference type="Pfam" id="PF18541">
    <property type="entry name" value="RuvC_III"/>
    <property type="match status" value="1"/>
</dbReference>
<dbReference type="InterPro" id="IPR003615">
    <property type="entry name" value="HNH_nuc"/>
</dbReference>
<dbReference type="Gene3D" id="1.10.30.50">
    <property type="match status" value="1"/>
</dbReference>
<evidence type="ECO:0000259" key="11">
    <source>
        <dbReference type="PROSITE" id="PS51749"/>
    </source>
</evidence>
<dbReference type="GO" id="GO:0051607">
    <property type="term" value="P:defense response to virus"/>
    <property type="evidence" value="ECO:0007669"/>
    <property type="project" value="UniProtKB-KW"/>
</dbReference>
<dbReference type="EMBL" id="VSSQ01002042">
    <property type="protein sequence ID" value="MPM12937.1"/>
    <property type="molecule type" value="Genomic_DNA"/>
</dbReference>
<feature type="domain" description="HNH Cas9-type" evidence="11">
    <location>
        <begin position="565"/>
        <end position="717"/>
    </location>
</feature>
<dbReference type="NCBIfam" id="TIGR01865">
    <property type="entry name" value="cas_Csn1"/>
    <property type="match status" value="1"/>
</dbReference>
<evidence type="ECO:0000256" key="3">
    <source>
        <dbReference type="ARBA" id="ARBA00022723"/>
    </source>
</evidence>
<dbReference type="GO" id="GO:0004519">
    <property type="term" value="F:endonuclease activity"/>
    <property type="evidence" value="ECO:0007669"/>
    <property type="project" value="UniProtKB-KW"/>
</dbReference>
<keyword evidence="10" id="KW-0464">Manganese</keyword>
<dbReference type="GO" id="GO:0003677">
    <property type="term" value="F:DNA binding"/>
    <property type="evidence" value="ECO:0007669"/>
    <property type="project" value="UniProtKB-KW"/>
</dbReference>
<keyword evidence="4 12" id="KW-0255">Endonuclease</keyword>
<evidence type="ECO:0000256" key="2">
    <source>
        <dbReference type="ARBA" id="ARBA00022722"/>
    </source>
</evidence>
<evidence type="ECO:0000256" key="9">
    <source>
        <dbReference type="ARBA" id="ARBA00023125"/>
    </source>
</evidence>